<dbReference type="RefSeq" id="WP_087110873.1">
    <property type="nucleotide sequence ID" value="NZ_CBCSCN010000006.1"/>
</dbReference>
<feature type="chain" id="PRO_5013253733" description="Multidrug transporter" evidence="2">
    <location>
        <begin position="25"/>
        <end position="104"/>
    </location>
</feature>
<evidence type="ECO:0000313" key="4">
    <source>
        <dbReference type="Proteomes" id="UP000196573"/>
    </source>
</evidence>
<evidence type="ECO:0000256" key="2">
    <source>
        <dbReference type="SAM" id="SignalP"/>
    </source>
</evidence>
<evidence type="ECO:0000313" key="3">
    <source>
        <dbReference type="EMBL" id="SMA48505.1"/>
    </source>
</evidence>
<dbReference type="OrthoDB" id="332175at2"/>
<organism evidence="3 4">
    <name type="scientific">Parendozoicomonas haliclonae</name>
    <dbReference type="NCBI Taxonomy" id="1960125"/>
    <lineage>
        <taxon>Bacteria</taxon>
        <taxon>Pseudomonadati</taxon>
        <taxon>Pseudomonadota</taxon>
        <taxon>Gammaproteobacteria</taxon>
        <taxon>Oceanospirillales</taxon>
        <taxon>Endozoicomonadaceae</taxon>
        <taxon>Parendozoicomonas</taxon>
    </lineage>
</organism>
<feature type="transmembrane region" description="Helical" evidence="1">
    <location>
        <begin position="48"/>
        <end position="70"/>
    </location>
</feature>
<dbReference type="EMBL" id="FWPT01000006">
    <property type="protein sequence ID" value="SMA48505.1"/>
    <property type="molecule type" value="Genomic_DNA"/>
</dbReference>
<keyword evidence="2" id="KW-0732">Signal</keyword>
<gene>
    <name evidence="3" type="ORF">EHSB41UT_02770</name>
</gene>
<keyword evidence="1" id="KW-0472">Membrane</keyword>
<protein>
    <recommendedName>
        <fullName evidence="5">Multidrug transporter</fullName>
    </recommendedName>
</protein>
<name>A0A1X7ALM0_9GAMM</name>
<sequence>MKGHFKKLALALSVTAVVSTPVMASSTQAEAENPSFLAMTGDLLVARPLMLATTAVGAVAYVISSPFAALGGNLDQTGQTLVVEPFNATFKRCLGCTSPNNEGL</sequence>
<evidence type="ECO:0008006" key="5">
    <source>
        <dbReference type="Google" id="ProtNLM"/>
    </source>
</evidence>
<evidence type="ECO:0000256" key="1">
    <source>
        <dbReference type="SAM" id="Phobius"/>
    </source>
</evidence>
<dbReference type="AlphaFoldDB" id="A0A1X7ALM0"/>
<reference evidence="3 4" key="1">
    <citation type="submission" date="2017-03" db="EMBL/GenBank/DDBJ databases">
        <authorList>
            <person name="Afonso C.L."/>
            <person name="Miller P.J."/>
            <person name="Scott M.A."/>
            <person name="Spackman E."/>
            <person name="Goraichik I."/>
            <person name="Dimitrov K.M."/>
            <person name="Suarez D.L."/>
            <person name="Swayne D.E."/>
        </authorList>
    </citation>
    <scope>NUCLEOTIDE SEQUENCE [LARGE SCALE GENOMIC DNA]</scope>
    <source>
        <strain evidence="3">SB41UT1</strain>
    </source>
</reference>
<accession>A0A1X7ALM0</accession>
<keyword evidence="4" id="KW-1185">Reference proteome</keyword>
<dbReference type="Proteomes" id="UP000196573">
    <property type="component" value="Unassembled WGS sequence"/>
</dbReference>
<keyword evidence="1" id="KW-1133">Transmembrane helix</keyword>
<proteinExistence type="predicted"/>
<keyword evidence="1" id="KW-0812">Transmembrane</keyword>
<feature type="signal peptide" evidence="2">
    <location>
        <begin position="1"/>
        <end position="24"/>
    </location>
</feature>